<keyword evidence="3" id="KW-1185">Reference proteome</keyword>
<dbReference type="STRING" id="576131.SAMN05444486_102353"/>
<feature type="region of interest" description="Disordered" evidence="1">
    <location>
        <begin position="109"/>
        <end position="130"/>
    </location>
</feature>
<evidence type="ECO:0000256" key="1">
    <source>
        <dbReference type="SAM" id="MobiDB-lite"/>
    </source>
</evidence>
<sequence length="130" mass="14729">MSCKKGYKVYEYKVISAPRKGLKAKGIKSHEDRFANSLQELMNSKAHEGWEFVRAETLPSEERSGFRSTNVVYRSVLVFRKKVQEAAEEFTPAPPPVWEDTAPSQFFETLPEPVEAESLDDDQDSSKANA</sequence>
<dbReference type="InterPro" id="IPR025234">
    <property type="entry name" value="YjzH-like"/>
</dbReference>
<evidence type="ECO:0000313" key="3">
    <source>
        <dbReference type="Proteomes" id="UP000199026"/>
    </source>
</evidence>
<name>A0A1H3K5J2_9RHOB</name>
<feature type="compositionally biased region" description="Acidic residues" evidence="1">
    <location>
        <begin position="114"/>
        <end position="123"/>
    </location>
</feature>
<dbReference type="Proteomes" id="UP000199026">
    <property type="component" value="Unassembled WGS sequence"/>
</dbReference>
<dbReference type="EMBL" id="FNPR01000002">
    <property type="protein sequence ID" value="SDY47433.1"/>
    <property type="molecule type" value="Genomic_DNA"/>
</dbReference>
<dbReference type="RefSeq" id="WP_089890014.1">
    <property type="nucleotide sequence ID" value="NZ_CANMFH010000002.1"/>
</dbReference>
<gene>
    <name evidence="2" type="ORF">SAMN05444486_102353</name>
</gene>
<dbReference type="AlphaFoldDB" id="A0A1H3K5J2"/>
<evidence type="ECO:0000313" key="2">
    <source>
        <dbReference type="EMBL" id="SDY47433.1"/>
    </source>
</evidence>
<dbReference type="GeneID" id="78124425"/>
<protein>
    <recommendedName>
        <fullName evidence="4">DUF4177 domain-containing protein</fullName>
    </recommendedName>
</protein>
<organism evidence="2 3">
    <name type="scientific">Lentibacter algarum</name>
    <dbReference type="NCBI Taxonomy" id="576131"/>
    <lineage>
        <taxon>Bacteria</taxon>
        <taxon>Pseudomonadati</taxon>
        <taxon>Pseudomonadota</taxon>
        <taxon>Alphaproteobacteria</taxon>
        <taxon>Rhodobacterales</taxon>
        <taxon>Roseobacteraceae</taxon>
        <taxon>Lentibacter</taxon>
    </lineage>
</organism>
<accession>A0A1H3K5J2</accession>
<dbReference type="OrthoDB" id="7658888at2"/>
<proteinExistence type="predicted"/>
<dbReference type="Pfam" id="PF13783">
    <property type="entry name" value="DUF4177"/>
    <property type="match status" value="1"/>
</dbReference>
<evidence type="ECO:0008006" key="4">
    <source>
        <dbReference type="Google" id="ProtNLM"/>
    </source>
</evidence>
<reference evidence="2 3" key="1">
    <citation type="submission" date="2016-10" db="EMBL/GenBank/DDBJ databases">
        <authorList>
            <person name="de Groot N.N."/>
        </authorList>
    </citation>
    <scope>NUCLEOTIDE SEQUENCE [LARGE SCALE GENOMIC DNA]</scope>
    <source>
        <strain evidence="2 3">DSM 24677</strain>
    </source>
</reference>